<evidence type="ECO:0000313" key="2">
    <source>
        <dbReference type="EMBL" id="GMN25778.1"/>
    </source>
</evidence>
<dbReference type="Proteomes" id="UP001187192">
    <property type="component" value="Unassembled WGS sequence"/>
</dbReference>
<protein>
    <submittedName>
        <fullName evidence="2">Uncharacterized protein</fullName>
    </submittedName>
</protein>
<gene>
    <name evidence="2" type="ORF">TIFTF001_040771</name>
</gene>
<accession>A0AA88CLA7</accession>
<feature type="compositionally biased region" description="Low complexity" evidence="1">
    <location>
        <begin position="1"/>
        <end position="17"/>
    </location>
</feature>
<evidence type="ECO:0000256" key="1">
    <source>
        <dbReference type="SAM" id="MobiDB-lite"/>
    </source>
</evidence>
<dbReference type="AlphaFoldDB" id="A0AA88CLA7"/>
<name>A0AA88CLA7_FICCA</name>
<keyword evidence="3" id="KW-1185">Reference proteome</keyword>
<organism evidence="2 3">
    <name type="scientific">Ficus carica</name>
    <name type="common">Common fig</name>
    <dbReference type="NCBI Taxonomy" id="3494"/>
    <lineage>
        <taxon>Eukaryota</taxon>
        <taxon>Viridiplantae</taxon>
        <taxon>Streptophyta</taxon>
        <taxon>Embryophyta</taxon>
        <taxon>Tracheophyta</taxon>
        <taxon>Spermatophyta</taxon>
        <taxon>Magnoliopsida</taxon>
        <taxon>eudicotyledons</taxon>
        <taxon>Gunneridae</taxon>
        <taxon>Pentapetalae</taxon>
        <taxon>rosids</taxon>
        <taxon>fabids</taxon>
        <taxon>Rosales</taxon>
        <taxon>Moraceae</taxon>
        <taxon>Ficeae</taxon>
        <taxon>Ficus</taxon>
    </lineage>
</organism>
<proteinExistence type="predicted"/>
<evidence type="ECO:0000313" key="3">
    <source>
        <dbReference type="Proteomes" id="UP001187192"/>
    </source>
</evidence>
<comment type="caution">
    <text evidence="2">The sequence shown here is derived from an EMBL/GenBank/DDBJ whole genome shotgun (WGS) entry which is preliminary data.</text>
</comment>
<feature type="compositionally biased region" description="Basic and acidic residues" evidence="1">
    <location>
        <begin position="18"/>
        <end position="27"/>
    </location>
</feature>
<reference evidence="2" key="1">
    <citation type="submission" date="2023-07" db="EMBL/GenBank/DDBJ databases">
        <title>draft genome sequence of fig (Ficus carica).</title>
        <authorList>
            <person name="Takahashi T."/>
            <person name="Nishimura K."/>
        </authorList>
    </citation>
    <scope>NUCLEOTIDE SEQUENCE</scope>
</reference>
<feature type="region of interest" description="Disordered" evidence="1">
    <location>
        <begin position="1"/>
        <end position="76"/>
    </location>
</feature>
<feature type="compositionally biased region" description="Basic residues" evidence="1">
    <location>
        <begin position="63"/>
        <end position="76"/>
    </location>
</feature>
<dbReference type="EMBL" id="BTGU01001577">
    <property type="protein sequence ID" value="GMN25778.1"/>
    <property type="molecule type" value="Genomic_DNA"/>
</dbReference>
<sequence>MAVSAPASSVEAASAQAHDAENADKPTRSGGNPTRSRAIRSGTALTGLQEHRDYIPTIGSVNSKRKSHSSASPRRRKFALLHARRRASYRDWTVVGSLGQRARNSVVNGSRVLTVGNELQDNGVDAR</sequence>